<dbReference type="Proteomes" id="UP000285794">
    <property type="component" value="Unassembled WGS sequence"/>
</dbReference>
<sequence>MKFILETERLILNADLDVIRYRGDPAFVSIDVKAKREHFGWDKNLYPVVVLPIGYPDEFTSAKKRRPIEDLIID</sequence>
<reference evidence="1 2" key="1">
    <citation type="submission" date="2018-07" db="EMBL/GenBank/DDBJ databases">
        <title>Draft genome sequence of Ancylomarina sp. M1P.</title>
        <authorList>
            <person name="Yadav S."/>
            <person name="Villanueva L."/>
            <person name="Damste J.S.S."/>
        </authorList>
    </citation>
    <scope>NUCLEOTIDE SEQUENCE [LARGE SCALE GENOMIC DNA]</scope>
    <source>
        <strain evidence="1 2">M1P</strain>
    </source>
</reference>
<dbReference type="Gene3D" id="3.40.109.10">
    <property type="entry name" value="NADH Oxidase"/>
    <property type="match status" value="1"/>
</dbReference>
<dbReference type="EMBL" id="QQWG01000029">
    <property type="protein sequence ID" value="RRG19039.1"/>
    <property type="molecule type" value="Genomic_DNA"/>
</dbReference>
<accession>A0A425XWL4</accession>
<name>A0A425XWL4_9BACT</name>
<evidence type="ECO:0000313" key="1">
    <source>
        <dbReference type="EMBL" id="RRG19039.1"/>
    </source>
</evidence>
<dbReference type="AlphaFoldDB" id="A0A425XWL4"/>
<dbReference type="InterPro" id="IPR000415">
    <property type="entry name" value="Nitroreductase-like"/>
</dbReference>
<dbReference type="GO" id="GO:0016491">
    <property type="term" value="F:oxidoreductase activity"/>
    <property type="evidence" value="ECO:0007669"/>
    <property type="project" value="InterPro"/>
</dbReference>
<dbReference type="RefSeq" id="WP_125032133.1">
    <property type="nucleotide sequence ID" value="NZ_JAPXVP010000026.1"/>
</dbReference>
<dbReference type="OrthoDB" id="9788916at2"/>
<gene>
    <name evidence="1" type="ORF">DWB61_17150</name>
</gene>
<proteinExistence type="predicted"/>
<evidence type="ECO:0000313" key="2">
    <source>
        <dbReference type="Proteomes" id="UP000285794"/>
    </source>
</evidence>
<evidence type="ECO:0008006" key="3">
    <source>
        <dbReference type="Google" id="ProtNLM"/>
    </source>
</evidence>
<comment type="caution">
    <text evidence="1">The sequence shown here is derived from an EMBL/GenBank/DDBJ whole genome shotgun (WGS) entry which is preliminary data.</text>
</comment>
<organism evidence="1 2">
    <name type="scientific">Ancylomarina euxinus</name>
    <dbReference type="NCBI Taxonomy" id="2283627"/>
    <lineage>
        <taxon>Bacteria</taxon>
        <taxon>Pseudomonadati</taxon>
        <taxon>Bacteroidota</taxon>
        <taxon>Bacteroidia</taxon>
        <taxon>Marinilabiliales</taxon>
        <taxon>Marinifilaceae</taxon>
        <taxon>Ancylomarina</taxon>
    </lineage>
</organism>
<dbReference type="SUPFAM" id="SSF55469">
    <property type="entry name" value="FMN-dependent nitroreductase-like"/>
    <property type="match status" value="1"/>
</dbReference>
<protein>
    <recommendedName>
        <fullName evidence="3">Nitroreductase domain-containing protein</fullName>
    </recommendedName>
</protein>
<keyword evidence="2" id="KW-1185">Reference proteome</keyword>